<dbReference type="InterPro" id="IPR050218">
    <property type="entry name" value="LptD"/>
</dbReference>
<proteinExistence type="inferred from homology"/>
<dbReference type="KEGG" id="fes:HER31_13500"/>
<dbReference type="GO" id="GO:0043165">
    <property type="term" value="P:Gram-negative-bacterium-type cell outer membrane assembly"/>
    <property type="evidence" value="ECO:0007669"/>
    <property type="project" value="UniProtKB-UniRule"/>
</dbReference>
<accession>A0A6H1UJ45</accession>
<keyword evidence="3 4" id="KW-0998">Cell outer membrane</keyword>
<dbReference type="PANTHER" id="PTHR30189">
    <property type="entry name" value="LPS-ASSEMBLY PROTEIN"/>
    <property type="match status" value="1"/>
</dbReference>
<evidence type="ECO:0000256" key="3">
    <source>
        <dbReference type="ARBA" id="ARBA00023237"/>
    </source>
</evidence>
<protein>
    <recommendedName>
        <fullName evidence="4">LPS-assembly protein LptD</fullName>
    </recommendedName>
</protein>
<dbReference type="GO" id="GO:0015920">
    <property type="term" value="P:lipopolysaccharide transport"/>
    <property type="evidence" value="ECO:0007669"/>
    <property type="project" value="InterPro"/>
</dbReference>
<feature type="chain" id="PRO_5026393209" description="LPS-assembly protein LptD" evidence="4">
    <location>
        <begin position="19"/>
        <end position="761"/>
    </location>
</feature>
<dbReference type="AlphaFoldDB" id="A0A6H1UJ45"/>
<evidence type="ECO:0000259" key="6">
    <source>
        <dbReference type="Pfam" id="PF04453"/>
    </source>
</evidence>
<dbReference type="InterPro" id="IPR007543">
    <property type="entry name" value="LptD_C"/>
</dbReference>
<reference evidence="7 8" key="1">
    <citation type="submission" date="2020-04" db="EMBL/GenBank/DDBJ databases">
        <title>Ferrimonas sp. S7 isolated from sea water.</title>
        <authorList>
            <person name="Bae S.S."/>
            <person name="Baek K."/>
        </authorList>
    </citation>
    <scope>NUCLEOTIDE SEQUENCE [LARGE SCALE GENOMIC DNA]</scope>
    <source>
        <strain evidence="7 8">S7</strain>
    </source>
</reference>
<dbReference type="HAMAP" id="MF_01411">
    <property type="entry name" value="LPS_assembly_LptD"/>
    <property type="match status" value="1"/>
</dbReference>
<dbReference type="Proteomes" id="UP000501602">
    <property type="component" value="Chromosome"/>
</dbReference>
<dbReference type="NCBIfam" id="NF002997">
    <property type="entry name" value="PRK03761.1"/>
    <property type="match status" value="1"/>
</dbReference>
<evidence type="ECO:0000259" key="5">
    <source>
        <dbReference type="Pfam" id="PF03968"/>
    </source>
</evidence>
<dbReference type="GO" id="GO:1990351">
    <property type="term" value="C:transporter complex"/>
    <property type="evidence" value="ECO:0007669"/>
    <property type="project" value="TreeGrafter"/>
</dbReference>
<organism evidence="7 8">
    <name type="scientific">Ferrimonas lipolytica</name>
    <dbReference type="NCBI Taxonomy" id="2724191"/>
    <lineage>
        <taxon>Bacteria</taxon>
        <taxon>Pseudomonadati</taxon>
        <taxon>Pseudomonadota</taxon>
        <taxon>Gammaproteobacteria</taxon>
        <taxon>Alteromonadales</taxon>
        <taxon>Ferrimonadaceae</taxon>
        <taxon>Ferrimonas</taxon>
    </lineage>
</organism>
<sequence precursor="true">MRFSLILTFSVTPFTVWATDFVQPGECEAPRPPELTSPTTLEENENDRAVRVNANRSEAVAGDSAKFEGQVQLTQGVRRITAEQAKVSEAEGKLTATGGIFYQDLGVSVAADSLSADMNASEAELSKAKYWLNGQQVHGDAKLLQITADDNIELTDATFTTCVADDPTWELEADSIILDSETEWGEIWHAKVNMFGVPVMYMPYMTVPITDKRKSGFLFPSIATSSDNGFDVSVPYYWNIAPNMDATLTTQVMSARGTFVRGVGRYLQPWGQGQVNLEYIGKDREDDNQDRYLFHFEHAGKLDKNWRIFGEFTQFSDDNYFSDMDSDVSTNTDNQINREGEVSYFSDNWDMAIRVQDIEVLGDVEKPFQVMPSLTFNYYQHGIPANLNFDFNSELTHFAHRDSNHLTATRLHLEPTLSLPYQSPLGSLNAELKLMQTFYDQSGLNYQQNDDLDDQVSRTLPQLRIGGQMNFERDFQFKGNDYLQTVEPQFQYLYIPHEDQSDIGLYDTAQLQEDYYGLFRDRRYSGLDRIADANQLTVGLSTRVLDDGLHERGSFSIGQIFYFEDSEVSLGSEDEQRQESTSALAMEGQWQIDQRWALQGSFQFDTQSGDTNKTELSVDYQVDNDRMIQLSHRYVPDLGVDDNGDSVDISQAGLRTTWPVAKDIYFIGNYYYDTHLSRAVESYAGFQYESCCWAIQFSYYKELETNYEGEDFNTIGRTSDYDKGFRINFVLKGLGSSGPIGVSKMRDEGQFNYRKPYYLRN</sequence>
<dbReference type="EMBL" id="CP051180">
    <property type="protein sequence ID" value="QIZ77822.1"/>
    <property type="molecule type" value="Genomic_DNA"/>
</dbReference>
<evidence type="ECO:0000256" key="2">
    <source>
        <dbReference type="ARBA" id="ARBA00023136"/>
    </source>
</evidence>
<comment type="caution">
    <text evidence="4">Lacks conserved residue(s) required for the propagation of feature annotation.</text>
</comment>
<dbReference type="Pfam" id="PF04453">
    <property type="entry name" value="LptD"/>
    <property type="match status" value="1"/>
</dbReference>
<keyword evidence="2 4" id="KW-0472">Membrane</keyword>
<evidence type="ECO:0000313" key="8">
    <source>
        <dbReference type="Proteomes" id="UP000501602"/>
    </source>
</evidence>
<dbReference type="Pfam" id="PF03968">
    <property type="entry name" value="LptD_N"/>
    <property type="match status" value="1"/>
</dbReference>
<comment type="subunit">
    <text evidence="4">Component of the lipopolysaccharide transport and assembly complex. Interacts with LptE and LptA.</text>
</comment>
<gene>
    <name evidence="4 7" type="primary">lptD</name>
    <name evidence="7" type="ORF">HER31_13500</name>
</gene>
<comment type="similarity">
    <text evidence="4">Belongs to the LptD family.</text>
</comment>
<comment type="function">
    <text evidence="4">Together with LptE, is involved in the assembly of lipopolysaccharide (LPS) at the surface of the outer membrane.</text>
</comment>
<feature type="domain" description="LptD C-terminal" evidence="6">
    <location>
        <begin position="290"/>
        <end position="662"/>
    </location>
</feature>
<keyword evidence="8" id="KW-1185">Reference proteome</keyword>
<dbReference type="PANTHER" id="PTHR30189:SF1">
    <property type="entry name" value="LPS-ASSEMBLY PROTEIN LPTD"/>
    <property type="match status" value="1"/>
</dbReference>
<feature type="domain" description="Organic solvent tolerance-like N-terminal" evidence="5">
    <location>
        <begin position="52"/>
        <end position="183"/>
    </location>
</feature>
<dbReference type="GO" id="GO:0009279">
    <property type="term" value="C:cell outer membrane"/>
    <property type="evidence" value="ECO:0007669"/>
    <property type="project" value="UniProtKB-SubCell"/>
</dbReference>
<evidence type="ECO:0000313" key="7">
    <source>
        <dbReference type="EMBL" id="QIZ77822.1"/>
    </source>
</evidence>
<dbReference type="InterPro" id="IPR005653">
    <property type="entry name" value="OstA-like_N"/>
</dbReference>
<dbReference type="RefSeq" id="WP_168661180.1">
    <property type="nucleotide sequence ID" value="NZ_CP051180.1"/>
</dbReference>
<feature type="signal peptide" evidence="4">
    <location>
        <begin position="1"/>
        <end position="18"/>
    </location>
</feature>
<name>A0A6H1UJ45_9GAMM</name>
<dbReference type="InterPro" id="IPR020889">
    <property type="entry name" value="LipoPS_assembly_LptD"/>
</dbReference>
<keyword evidence="1 4" id="KW-0732">Signal</keyword>
<evidence type="ECO:0000256" key="1">
    <source>
        <dbReference type="ARBA" id="ARBA00022729"/>
    </source>
</evidence>
<comment type="subcellular location">
    <subcellularLocation>
        <location evidence="4">Cell outer membrane</location>
    </subcellularLocation>
</comment>
<evidence type="ECO:0000256" key="4">
    <source>
        <dbReference type="HAMAP-Rule" id="MF_01411"/>
    </source>
</evidence>